<accession>T2M8K2</accession>
<proteinExistence type="evidence at transcript level"/>
<gene>
    <name evidence="2" type="primary">HPS1</name>
</gene>
<protein>
    <submittedName>
        <fullName evidence="2">Hermansky-Pudlak syndrome 1 protein</fullName>
    </submittedName>
</protein>
<dbReference type="PANTHER" id="PTHR12761:SF1">
    <property type="entry name" value="BLOC-3 COMPLEX MEMBER HPS1"/>
    <property type="match status" value="1"/>
</dbReference>
<dbReference type="InterPro" id="IPR043970">
    <property type="entry name" value="FUZ/MON1/HPS1_longin_3"/>
</dbReference>
<dbReference type="GO" id="GO:0005085">
    <property type="term" value="F:guanyl-nucleotide exchange factor activity"/>
    <property type="evidence" value="ECO:0007669"/>
    <property type="project" value="TreeGrafter"/>
</dbReference>
<dbReference type="InterPro" id="IPR026053">
    <property type="entry name" value="HPS1"/>
</dbReference>
<evidence type="ECO:0000313" key="2">
    <source>
        <dbReference type="EMBL" id="CDG68302.1"/>
    </source>
</evidence>
<reference evidence="2" key="1">
    <citation type="journal article" date="2013" name="Genome Biol. Evol.">
        <title>Punctuated emergences of genetic and phenotypic innovations in eumetazoan, bilaterian, euteleostome, and hominidae ancestors.</title>
        <authorList>
            <person name="Wenger Y."/>
            <person name="Galliot B."/>
        </authorList>
    </citation>
    <scope>NUCLEOTIDE SEQUENCE</scope>
    <source>
        <tissue evidence="2">Whole animals</tissue>
    </source>
</reference>
<organism evidence="2">
    <name type="scientific">Hydra vulgaris</name>
    <name type="common">Hydra</name>
    <name type="synonym">Hydra attenuata</name>
    <dbReference type="NCBI Taxonomy" id="6087"/>
    <lineage>
        <taxon>Eukaryota</taxon>
        <taxon>Metazoa</taxon>
        <taxon>Cnidaria</taxon>
        <taxon>Hydrozoa</taxon>
        <taxon>Hydroidolina</taxon>
        <taxon>Anthoathecata</taxon>
        <taxon>Aplanulata</taxon>
        <taxon>Hydridae</taxon>
        <taxon>Hydra</taxon>
    </lineage>
</organism>
<dbReference type="EMBL" id="HAAD01002070">
    <property type="protein sequence ID" value="CDG68302.1"/>
    <property type="molecule type" value="mRNA"/>
</dbReference>
<dbReference type="Pfam" id="PF19038">
    <property type="entry name" value="Fuz_longin_3"/>
    <property type="match status" value="1"/>
</dbReference>
<dbReference type="GO" id="GO:0031085">
    <property type="term" value="C:BLOC-3 complex"/>
    <property type="evidence" value="ECO:0007669"/>
    <property type="project" value="TreeGrafter"/>
</dbReference>
<dbReference type="AlphaFoldDB" id="T2M8K2"/>
<dbReference type="OMA" id="INCYELY"/>
<feature type="non-terminal residue" evidence="2">
    <location>
        <position position="1"/>
    </location>
</feature>
<feature type="domain" description="FUZ/MON1/HPS1 third Longin" evidence="1">
    <location>
        <begin position="113"/>
        <end position="264"/>
    </location>
</feature>
<dbReference type="OrthoDB" id="5984015at2759"/>
<sequence length="270" mass="31336">MSCFYEGEHSKNFNSYGFGTVFSYVKARHLATIDIKGMETATKEFIKSAKILFWYLFVQNETQGKLSRTEDQGFVINAIKDIATGHLKTYFAYLSSKSTRNVIMETYQNEFPGLVHFIYTNRVTNCFIAPTINIKTDPILSQLRRYIIIKQRIWDFWQYAETMLTKGYSSIMINDGDFSYSYFIWFEDFGGNCLHSDISLRDMNIDQPTGVLSGSFYRNMIQHLFPSKSSENVYCYELVCMYLAGVSNNFISNSCKELVKTLRKIDKPNN</sequence>
<name>T2M8K2_HYDVU</name>
<evidence type="ECO:0000259" key="1">
    <source>
        <dbReference type="Pfam" id="PF19038"/>
    </source>
</evidence>
<dbReference type="PANTHER" id="PTHR12761">
    <property type="entry name" value="HERMANSKY-PUDLAK SYNDROME PROTEIN 1"/>
    <property type="match status" value="1"/>
</dbReference>
<dbReference type="GO" id="GO:0016192">
    <property type="term" value="P:vesicle-mediated transport"/>
    <property type="evidence" value="ECO:0007669"/>
    <property type="project" value="InterPro"/>
</dbReference>